<evidence type="ECO:0000259" key="4">
    <source>
        <dbReference type="SMART" id="SM00382"/>
    </source>
</evidence>
<dbReference type="CDD" id="cd19481">
    <property type="entry name" value="RecA-like_protease"/>
    <property type="match status" value="1"/>
</dbReference>
<comment type="similarity">
    <text evidence="1">Belongs to the AAA ATPase family.</text>
</comment>
<dbReference type="PANTHER" id="PTHR23073">
    <property type="entry name" value="26S PROTEASOME REGULATORY SUBUNIT"/>
    <property type="match status" value="1"/>
</dbReference>
<evidence type="ECO:0000256" key="3">
    <source>
        <dbReference type="ARBA" id="ARBA00022840"/>
    </source>
</evidence>
<feature type="domain" description="AAA+ ATPase" evidence="4">
    <location>
        <begin position="478"/>
        <end position="607"/>
    </location>
</feature>
<evidence type="ECO:0000256" key="1">
    <source>
        <dbReference type="ARBA" id="ARBA00006914"/>
    </source>
</evidence>
<sequence>MSNQYQLNPPTVSAYAEHLMLKLLFEHKCFSEIFRESCWRDDDIATALGLPPEMENIDNLRLLVKELLQARYKETNFSEDISDRWKMAYQNIEKLSEIVELNEAEKTIFRFVFHLRAEKQMKDLARYLPNINLSQAIEIVADILSLSKDDVRKVFSKKQKLFAYGLMEFSHSPDRLEEYLGWGDTLDFDDFLTQPLTEKMLLARCTLPTEKPSLSLSHFEHIKSTYELMLSHLKFSIDNAKKGTNILIYGSPGTGKTELAGLLSEALNVSSYTMAYMDEDDDVLGRKRRLENCRLAQRLLRDKSAIIIFDEIEDVFASSFMERSVAQENKAWVNQFLENNDVPMIWLSNSVSCIDNAYLRRFDLVFEMPDLPFSHKEKLIRSIVNEQLSHDYIRHFSQVKALSPAIITRGLTVMKQAYPDCSQQDFAEKALNWFNQMLKSQGFKKIEPLVEGKISYNLDWVACNDDIHKITEGLKRTKRGRICCYGPPGTGKTAWANWLGQELGMSVLVCHGSDLLDMYVGGTEKKIAQAFAQAKENNMVLVFDEVDTFLFARESGQRSWEHSQVNEMLTQIEKFEGLLVVSTNLMDGLDPAALRRFDLKLHFNYLKPEQAVKFAQEQANTLSLPALTDVEQDRIAQLRNLTPGDFAAVARRHRFAPFENIDEWLKAIKAECEIKQENNRRSIGFL</sequence>
<dbReference type="InterPro" id="IPR050221">
    <property type="entry name" value="26S_Proteasome_ATPase"/>
</dbReference>
<protein>
    <submittedName>
        <fullName evidence="5">Serine/threonine protein phosphatase family protein</fullName>
    </submittedName>
</protein>
<accession>A0ABP2GT91</accession>
<dbReference type="SMART" id="SM00382">
    <property type="entry name" value="AAA"/>
    <property type="match status" value="2"/>
</dbReference>
<keyword evidence="6" id="KW-1185">Reference proteome</keyword>
<dbReference type="EMBL" id="ACFT01000095">
    <property type="protein sequence ID" value="EEV25103.1"/>
    <property type="molecule type" value="Genomic_DNA"/>
</dbReference>
<proteinExistence type="inferred from homology"/>
<dbReference type="Proteomes" id="UP000003394">
    <property type="component" value="Unassembled WGS sequence"/>
</dbReference>
<comment type="caution">
    <text evidence="5">The sequence shown here is derived from an EMBL/GenBank/DDBJ whole genome shotgun (WGS) entry which is preliminary data.</text>
</comment>
<dbReference type="Gene3D" id="3.40.50.300">
    <property type="entry name" value="P-loop containing nucleotide triphosphate hydrolases"/>
    <property type="match status" value="2"/>
</dbReference>
<feature type="domain" description="AAA+ ATPase" evidence="4">
    <location>
        <begin position="242"/>
        <end position="372"/>
    </location>
</feature>
<dbReference type="InterPro" id="IPR027417">
    <property type="entry name" value="P-loop_NTPase"/>
</dbReference>
<reference evidence="5 6" key="1">
    <citation type="journal article" date="2010" name="Vet. Microbiol.">
        <title>Production of haemolysins by strains of the Actinobacillus minor/porcitonsillarum complex.</title>
        <authorList>
            <person name="Arya G."/>
            <person name="Niven D.F."/>
        </authorList>
    </citation>
    <scope>NUCLEOTIDE SEQUENCE [LARGE SCALE GENOMIC DNA]</scope>
    <source>
        <strain evidence="6">strain 202</strain>
    </source>
</reference>
<keyword evidence="2" id="KW-0547">Nucleotide-binding</keyword>
<keyword evidence="3" id="KW-0067">ATP-binding</keyword>
<dbReference type="RefSeq" id="WP_005820942.1">
    <property type="nucleotide sequence ID" value="NZ_ACFT01000095.1"/>
</dbReference>
<evidence type="ECO:0000256" key="2">
    <source>
        <dbReference type="ARBA" id="ARBA00022741"/>
    </source>
</evidence>
<dbReference type="Pfam" id="PF00004">
    <property type="entry name" value="AAA"/>
    <property type="match status" value="2"/>
</dbReference>
<name>A0ABP2GT91_9PAST</name>
<gene>
    <name evidence="5" type="ORF">AM202_02735</name>
</gene>
<organism evidence="5 6">
    <name type="scientific">Actinobacillus minor 202</name>
    <dbReference type="NCBI Taxonomy" id="591023"/>
    <lineage>
        <taxon>Bacteria</taxon>
        <taxon>Pseudomonadati</taxon>
        <taxon>Pseudomonadota</taxon>
        <taxon>Gammaproteobacteria</taxon>
        <taxon>Pasteurellales</taxon>
        <taxon>Pasteurellaceae</taxon>
        <taxon>Actinobacillus</taxon>
    </lineage>
</organism>
<dbReference type="InterPro" id="IPR003593">
    <property type="entry name" value="AAA+_ATPase"/>
</dbReference>
<evidence type="ECO:0000313" key="6">
    <source>
        <dbReference type="Proteomes" id="UP000003394"/>
    </source>
</evidence>
<evidence type="ECO:0000313" key="5">
    <source>
        <dbReference type="EMBL" id="EEV25103.1"/>
    </source>
</evidence>
<dbReference type="InterPro" id="IPR003959">
    <property type="entry name" value="ATPase_AAA_core"/>
</dbReference>
<dbReference type="SUPFAM" id="SSF52540">
    <property type="entry name" value="P-loop containing nucleoside triphosphate hydrolases"/>
    <property type="match status" value="2"/>
</dbReference>